<organism evidence="3 4">
    <name type="scientific">Amycolatopsis tolypomycina</name>
    <dbReference type="NCBI Taxonomy" id="208445"/>
    <lineage>
        <taxon>Bacteria</taxon>
        <taxon>Bacillati</taxon>
        <taxon>Actinomycetota</taxon>
        <taxon>Actinomycetes</taxon>
        <taxon>Pseudonocardiales</taxon>
        <taxon>Pseudonocardiaceae</taxon>
        <taxon>Amycolatopsis</taxon>
    </lineage>
</organism>
<dbReference type="Pfam" id="PF02371">
    <property type="entry name" value="Transposase_20"/>
    <property type="match status" value="1"/>
</dbReference>
<evidence type="ECO:0000259" key="2">
    <source>
        <dbReference type="Pfam" id="PF02371"/>
    </source>
</evidence>
<dbReference type="STRING" id="208445.SAMN04489727_4479"/>
<name>A0A1H4U3P2_9PSEU</name>
<dbReference type="GO" id="GO:0004803">
    <property type="term" value="F:transposase activity"/>
    <property type="evidence" value="ECO:0007669"/>
    <property type="project" value="InterPro"/>
</dbReference>
<reference evidence="4" key="1">
    <citation type="submission" date="2016-10" db="EMBL/GenBank/DDBJ databases">
        <authorList>
            <person name="Varghese N."/>
            <person name="Submissions S."/>
        </authorList>
    </citation>
    <scope>NUCLEOTIDE SEQUENCE [LARGE SCALE GENOMIC DNA]</scope>
    <source>
        <strain evidence="4">DSM 44544</strain>
    </source>
</reference>
<feature type="domain" description="Transposase IS116/IS110/IS902 C-terminal" evidence="2">
    <location>
        <begin position="223"/>
        <end position="293"/>
    </location>
</feature>
<accession>A0A1H4U3P2</accession>
<evidence type="ECO:0000259" key="1">
    <source>
        <dbReference type="Pfam" id="PF01548"/>
    </source>
</evidence>
<evidence type="ECO:0000313" key="4">
    <source>
        <dbReference type="Proteomes" id="UP000199622"/>
    </source>
</evidence>
<evidence type="ECO:0000313" key="3">
    <source>
        <dbReference type="EMBL" id="SEC63307.1"/>
    </source>
</evidence>
<dbReference type="InterPro" id="IPR047650">
    <property type="entry name" value="Transpos_IS110"/>
</dbReference>
<dbReference type="GO" id="GO:0003677">
    <property type="term" value="F:DNA binding"/>
    <property type="evidence" value="ECO:0007669"/>
    <property type="project" value="InterPro"/>
</dbReference>
<sequence length="366" mass="40014">MFIERTCVGLDVHARSVVACAIDNEAGEARSLRLSPETEAVVGWVCSLPAPAAVTYEAGPTGFGPARALERAGVRCVVVAPSKLERPPGDRVKTDRRDAERLAQLLRIGELPAVRVPSEAEEAARDLVRAREDVRGDLMRARHRLSKLLLRQGLLYDGSAWTGAHEVWLRSLAFDRAGVRPAFEEAYDAVLVTQARRARLDTAITELAAAPPFAAVVGRLGCLRGVSTLTAFGLATEIGDWRRFTGASIGAYVGLVPAESSSGEHRCQAAITKTGNCHARRLLVEAAWHHRKRYRLSRELIRRQDGQPAVARARAEAGNRRLHRRWARLDARSKRSTISTVAVARELAGWCWSLATMEPDTEPGTG</sequence>
<dbReference type="Proteomes" id="UP000199622">
    <property type="component" value="Unassembled WGS sequence"/>
</dbReference>
<dbReference type="PANTHER" id="PTHR33055">
    <property type="entry name" value="TRANSPOSASE FOR INSERTION SEQUENCE ELEMENT IS1111A"/>
    <property type="match status" value="1"/>
</dbReference>
<protein>
    <submittedName>
        <fullName evidence="3">Transposase</fullName>
    </submittedName>
</protein>
<proteinExistence type="predicted"/>
<dbReference type="InterPro" id="IPR003346">
    <property type="entry name" value="Transposase_20"/>
</dbReference>
<dbReference type="AlphaFoldDB" id="A0A1H4U3P2"/>
<dbReference type="NCBIfam" id="NF033542">
    <property type="entry name" value="transpos_IS110"/>
    <property type="match status" value="1"/>
</dbReference>
<dbReference type="GO" id="GO:0006313">
    <property type="term" value="P:DNA transposition"/>
    <property type="evidence" value="ECO:0007669"/>
    <property type="project" value="InterPro"/>
</dbReference>
<keyword evidence="4" id="KW-1185">Reference proteome</keyword>
<gene>
    <name evidence="3" type="ORF">SAMN04489727_4479</name>
</gene>
<dbReference type="PANTHER" id="PTHR33055:SF3">
    <property type="entry name" value="PUTATIVE TRANSPOSASE FOR IS117-RELATED"/>
    <property type="match status" value="1"/>
</dbReference>
<feature type="domain" description="Transposase IS110-like N-terminal" evidence="1">
    <location>
        <begin position="8"/>
        <end position="150"/>
    </location>
</feature>
<dbReference type="Pfam" id="PF01548">
    <property type="entry name" value="DEDD_Tnp_IS110"/>
    <property type="match status" value="1"/>
</dbReference>
<dbReference type="InterPro" id="IPR002525">
    <property type="entry name" value="Transp_IS110-like_N"/>
</dbReference>
<dbReference type="EMBL" id="FNSO01000004">
    <property type="protein sequence ID" value="SEC63307.1"/>
    <property type="molecule type" value="Genomic_DNA"/>
</dbReference>
<dbReference type="OrthoDB" id="3191145at2"/>